<sequence length="337" mass="39125">MGTRGYYSYRHKRRNCCRYNPFDSYPDGLGLDLLGQIPTDPEAFHRWLENSRKLCEKWYDKADKGIESSDWEVRDVAPHNDLFIEWVYEMDLDLLIFSIDGLPMYCLDHMPPSDIFVDSVTFDHYNIRAPAAGMPEEYSYTRKLVCPPPQVPHSSLDSFTRLTEGQPPTSLHVLIFRPINLLHSEATCTKTLELLIGALLHEQRFSQTLRKLPAQTYDNISPQALWLMYVLTQLAICPSYYNNRLWSMDVRLGRFWWPRAHICVRPSTHLHDEDNLRHSMTELVTEIMKPTNSDDPDLRRPSIVYGIAFSLLKCVLIRVDRENGGAFRYTEGAYSVG</sequence>
<dbReference type="OrthoDB" id="2782847at2759"/>
<accession>A0A4S4M056</accession>
<evidence type="ECO:0000313" key="2">
    <source>
        <dbReference type="Proteomes" id="UP000308730"/>
    </source>
</evidence>
<comment type="caution">
    <text evidence="1">The sequence shown here is derived from an EMBL/GenBank/DDBJ whole genome shotgun (WGS) entry which is preliminary data.</text>
</comment>
<evidence type="ECO:0000313" key="1">
    <source>
        <dbReference type="EMBL" id="THH18344.1"/>
    </source>
</evidence>
<dbReference type="AlphaFoldDB" id="A0A4S4M056"/>
<name>A0A4S4M056_9APHY</name>
<organism evidence="1 2">
    <name type="scientific">Antrodiella citrinella</name>
    <dbReference type="NCBI Taxonomy" id="2447956"/>
    <lineage>
        <taxon>Eukaryota</taxon>
        <taxon>Fungi</taxon>
        <taxon>Dikarya</taxon>
        <taxon>Basidiomycota</taxon>
        <taxon>Agaricomycotina</taxon>
        <taxon>Agaricomycetes</taxon>
        <taxon>Polyporales</taxon>
        <taxon>Steccherinaceae</taxon>
        <taxon>Antrodiella</taxon>
    </lineage>
</organism>
<dbReference type="EMBL" id="SGPM01000598">
    <property type="protein sequence ID" value="THH18344.1"/>
    <property type="molecule type" value="Genomic_DNA"/>
</dbReference>
<gene>
    <name evidence="1" type="ORF">EUX98_g8974</name>
</gene>
<reference evidence="1 2" key="1">
    <citation type="submission" date="2019-02" db="EMBL/GenBank/DDBJ databases">
        <title>Genome sequencing of the rare red list fungi Antrodiella citrinella (Flaviporus citrinellus).</title>
        <authorList>
            <person name="Buettner E."/>
            <person name="Kellner H."/>
        </authorList>
    </citation>
    <scope>NUCLEOTIDE SEQUENCE [LARGE SCALE GENOMIC DNA]</scope>
    <source>
        <strain evidence="1 2">DSM 108506</strain>
    </source>
</reference>
<keyword evidence="2" id="KW-1185">Reference proteome</keyword>
<dbReference type="Proteomes" id="UP000308730">
    <property type="component" value="Unassembled WGS sequence"/>
</dbReference>
<proteinExistence type="predicted"/>
<protein>
    <submittedName>
        <fullName evidence="1">Uncharacterized protein</fullName>
    </submittedName>
</protein>